<protein>
    <submittedName>
        <fullName evidence="1">Uncharacterized protein</fullName>
    </submittedName>
</protein>
<comment type="caution">
    <text evidence="1">The sequence shown here is derived from an EMBL/GenBank/DDBJ whole genome shotgun (WGS) entry which is preliminary data.</text>
</comment>
<keyword evidence="2" id="KW-1185">Reference proteome</keyword>
<name>A0A1R3H090_9ROSI</name>
<dbReference type="EMBL" id="AWUE01021054">
    <property type="protein sequence ID" value="OMO63762.1"/>
    <property type="molecule type" value="Genomic_DNA"/>
</dbReference>
<reference evidence="2" key="1">
    <citation type="submission" date="2013-09" db="EMBL/GenBank/DDBJ databases">
        <title>Corchorus olitorius genome sequencing.</title>
        <authorList>
            <person name="Alam M."/>
            <person name="Haque M.S."/>
            <person name="Islam M.S."/>
            <person name="Emdad E.M."/>
            <person name="Islam M.M."/>
            <person name="Ahmed B."/>
            <person name="Halim A."/>
            <person name="Hossen Q.M.M."/>
            <person name="Hossain M.Z."/>
            <person name="Ahmed R."/>
            <person name="Khan M.M."/>
            <person name="Islam R."/>
            <person name="Rashid M.M."/>
            <person name="Khan S.A."/>
            <person name="Rahman M.S."/>
            <person name="Alam M."/>
            <person name="Yahiya A.S."/>
            <person name="Khan M.S."/>
            <person name="Azam M.S."/>
            <person name="Haque T."/>
            <person name="Lashkar M.Z.H."/>
            <person name="Akhand A.I."/>
            <person name="Morshed G."/>
            <person name="Roy S."/>
            <person name="Uddin K.S."/>
            <person name="Rabeya T."/>
            <person name="Hossain A.S."/>
            <person name="Chowdhury A."/>
            <person name="Snigdha A.R."/>
            <person name="Mortoza M.S."/>
            <person name="Matin S.A."/>
            <person name="Hoque S.M.E."/>
            <person name="Islam M.K."/>
            <person name="Roy D.K."/>
            <person name="Haider R."/>
            <person name="Moosa M.M."/>
            <person name="Elias S.M."/>
            <person name="Hasan A.M."/>
            <person name="Jahan S."/>
            <person name="Shafiuddin M."/>
            <person name="Mahmood N."/>
            <person name="Shommy N.S."/>
        </authorList>
    </citation>
    <scope>NUCLEOTIDE SEQUENCE [LARGE SCALE GENOMIC DNA]</scope>
    <source>
        <strain evidence="2">cv. O-4</strain>
    </source>
</reference>
<evidence type="ECO:0000313" key="1">
    <source>
        <dbReference type="EMBL" id="OMO63762.1"/>
    </source>
</evidence>
<organism evidence="1 2">
    <name type="scientific">Corchorus olitorius</name>
    <dbReference type="NCBI Taxonomy" id="93759"/>
    <lineage>
        <taxon>Eukaryota</taxon>
        <taxon>Viridiplantae</taxon>
        <taxon>Streptophyta</taxon>
        <taxon>Embryophyta</taxon>
        <taxon>Tracheophyta</taxon>
        <taxon>Spermatophyta</taxon>
        <taxon>Magnoliopsida</taxon>
        <taxon>eudicotyledons</taxon>
        <taxon>Gunneridae</taxon>
        <taxon>Pentapetalae</taxon>
        <taxon>rosids</taxon>
        <taxon>malvids</taxon>
        <taxon>Malvales</taxon>
        <taxon>Malvaceae</taxon>
        <taxon>Grewioideae</taxon>
        <taxon>Apeibeae</taxon>
        <taxon>Corchorus</taxon>
    </lineage>
</organism>
<accession>A0A1R3H090</accession>
<evidence type="ECO:0000313" key="2">
    <source>
        <dbReference type="Proteomes" id="UP000187203"/>
    </source>
</evidence>
<dbReference type="AlphaFoldDB" id="A0A1R3H090"/>
<proteinExistence type="predicted"/>
<sequence length="41" mass="4852">MEVVGRRIKEIGGFLRFRLGSIREVPVRRRFPVALVERRSI</sequence>
<dbReference type="Proteomes" id="UP000187203">
    <property type="component" value="Unassembled WGS sequence"/>
</dbReference>
<gene>
    <name evidence="1" type="ORF">COLO4_32212</name>
</gene>